<reference evidence="2" key="1">
    <citation type="submission" date="2022-11" db="EMBL/GenBank/DDBJ databases">
        <title>WGS of Natronobacillus azotifigens 24KS-1, an anaerobic diazotrophic haloalkaliphile from soda-rich habitats.</title>
        <authorList>
            <person name="Sorokin D.Y."/>
            <person name="Merkel A.Y."/>
        </authorList>
    </citation>
    <scope>NUCLEOTIDE SEQUENCE</scope>
    <source>
        <strain evidence="2">24KS-1</strain>
    </source>
</reference>
<name>A0A9J6REF1_9BACI</name>
<comment type="caution">
    <text evidence="2">The sequence shown here is derived from an EMBL/GenBank/DDBJ whole genome shotgun (WGS) entry which is preliminary data.</text>
</comment>
<evidence type="ECO:0000313" key="3">
    <source>
        <dbReference type="Proteomes" id="UP001084197"/>
    </source>
</evidence>
<feature type="transmembrane region" description="Helical" evidence="1">
    <location>
        <begin position="38"/>
        <end position="58"/>
    </location>
</feature>
<dbReference type="EMBL" id="JAPRAT010000021">
    <property type="protein sequence ID" value="MCZ0703732.1"/>
    <property type="molecule type" value="Genomic_DNA"/>
</dbReference>
<dbReference type="RefSeq" id="WP_268780496.1">
    <property type="nucleotide sequence ID" value="NZ_JAPRAT010000021.1"/>
</dbReference>
<proteinExistence type="predicted"/>
<organism evidence="2 3">
    <name type="scientific">Natronobacillus azotifigens</name>
    <dbReference type="NCBI Taxonomy" id="472978"/>
    <lineage>
        <taxon>Bacteria</taxon>
        <taxon>Bacillati</taxon>
        <taxon>Bacillota</taxon>
        <taxon>Bacilli</taxon>
        <taxon>Bacillales</taxon>
        <taxon>Bacillaceae</taxon>
        <taxon>Natronobacillus</taxon>
    </lineage>
</organism>
<sequence>MCMIAFFIAISIAYLLIAIINGSFVQKPDEVVLILNMNIGHVISSFILSILVGITASFHKIMRTAKIKPVKYLGGE</sequence>
<evidence type="ECO:0000313" key="2">
    <source>
        <dbReference type="EMBL" id="MCZ0703732.1"/>
    </source>
</evidence>
<accession>A0A9J6REF1</accession>
<evidence type="ECO:0000256" key="1">
    <source>
        <dbReference type="SAM" id="Phobius"/>
    </source>
</evidence>
<gene>
    <name evidence="2" type="ORF">OWO01_10920</name>
</gene>
<keyword evidence="1" id="KW-0472">Membrane</keyword>
<dbReference type="AlphaFoldDB" id="A0A9J6REF1"/>
<keyword evidence="1" id="KW-0812">Transmembrane</keyword>
<dbReference type="Proteomes" id="UP001084197">
    <property type="component" value="Unassembled WGS sequence"/>
</dbReference>
<keyword evidence="3" id="KW-1185">Reference proteome</keyword>
<keyword evidence="1" id="KW-1133">Transmembrane helix</keyword>
<protein>
    <submittedName>
        <fullName evidence="2">Uncharacterized protein</fullName>
    </submittedName>
</protein>